<name>A0A1D3TRC8_9FIRM</name>
<evidence type="ECO:0000313" key="4">
    <source>
        <dbReference type="Proteomes" id="UP000199315"/>
    </source>
</evidence>
<gene>
    <name evidence="3" type="ORF">SAMN05421730_100444</name>
</gene>
<dbReference type="AlphaFoldDB" id="A0A1D3TRC8"/>
<organism evidence="3 4">
    <name type="scientific">Anaerobium acetethylicum</name>
    <dbReference type="NCBI Taxonomy" id="1619234"/>
    <lineage>
        <taxon>Bacteria</taxon>
        <taxon>Bacillati</taxon>
        <taxon>Bacillota</taxon>
        <taxon>Clostridia</taxon>
        <taxon>Lachnospirales</taxon>
        <taxon>Lachnospiraceae</taxon>
        <taxon>Anaerobium</taxon>
    </lineage>
</organism>
<keyword evidence="4" id="KW-1185">Reference proteome</keyword>
<feature type="signal peptide" evidence="2">
    <location>
        <begin position="1"/>
        <end position="25"/>
    </location>
</feature>
<evidence type="ECO:0000313" key="3">
    <source>
        <dbReference type="EMBL" id="SCP96253.1"/>
    </source>
</evidence>
<reference evidence="3 4" key="1">
    <citation type="submission" date="2016-09" db="EMBL/GenBank/DDBJ databases">
        <authorList>
            <person name="Capua I."/>
            <person name="De Benedictis P."/>
            <person name="Joannis T."/>
            <person name="Lombin L.H."/>
            <person name="Cattoli G."/>
        </authorList>
    </citation>
    <scope>NUCLEOTIDE SEQUENCE [LARGE SCALE GENOMIC DNA]</scope>
    <source>
        <strain evidence="3 4">GluBS11</strain>
    </source>
</reference>
<dbReference type="RefSeq" id="WP_091231296.1">
    <property type="nucleotide sequence ID" value="NZ_FMKA01000004.1"/>
</dbReference>
<dbReference type="OrthoDB" id="1863113at2"/>
<dbReference type="STRING" id="1619234.SAMN05421730_100444"/>
<accession>A0A1D3TRC8</accession>
<dbReference type="EMBL" id="FMKA01000004">
    <property type="protein sequence ID" value="SCP96253.1"/>
    <property type="molecule type" value="Genomic_DNA"/>
</dbReference>
<keyword evidence="1" id="KW-0472">Membrane</keyword>
<evidence type="ECO:0000256" key="1">
    <source>
        <dbReference type="SAM" id="Phobius"/>
    </source>
</evidence>
<feature type="chain" id="PRO_5008921740" evidence="2">
    <location>
        <begin position="26"/>
        <end position="193"/>
    </location>
</feature>
<evidence type="ECO:0000256" key="2">
    <source>
        <dbReference type="SAM" id="SignalP"/>
    </source>
</evidence>
<keyword evidence="2" id="KW-0732">Signal</keyword>
<proteinExistence type="predicted"/>
<sequence>MRSRKLSTAIVVALTCTLYSTVAFAATGLNAQEQAILTQLKAGVTVGGTTYNIPAEYINQAETEFMKDGVDVTGDQAGVISANIAEAAAVMQKAGVTDPKALSAADQKAIMAAVQEAAAAMDYKVSIDTAASPVTVTVIGESGSTVFSNKNVINQTGYDLNATVAVIAFLAVVAAASVTVASKKKLFVGQTEA</sequence>
<protein>
    <submittedName>
        <fullName evidence="3">Uncharacterized protein</fullName>
    </submittedName>
</protein>
<feature type="transmembrane region" description="Helical" evidence="1">
    <location>
        <begin position="160"/>
        <end position="181"/>
    </location>
</feature>
<dbReference type="Proteomes" id="UP000199315">
    <property type="component" value="Unassembled WGS sequence"/>
</dbReference>
<keyword evidence="1" id="KW-1133">Transmembrane helix</keyword>
<keyword evidence="1" id="KW-0812">Transmembrane</keyword>